<gene>
    <name evidence="2" type="ORF">UT18_C0012G0013</name>
</gene>
<keyword evidence="1" id="KW-1133">Transmembrane helix</keyword>
<comment type="caution">
    <text evidence="2">The sequence shown here is derived from an EMBL/GenBank/DDBJ whole genome shotgun (WGS) entry which is preliminary data.</text>
</comment>
<dbReference type="InterPro" id="IPR027981">
    <property type="entry name" value="DUF4446"/>
</dbReference>
<evidence type="ECO:0000313" key="3">
    <source>
        <dbReference type="Proteomes" id="UP000034207"/>
    </source>
</evidence>
<dbReference type="EMBL" id="LBVV01000012">
    <property type="protein sequence ID" value="KKQ94161.1"/>
    <property type="molecule type" value="Genomic_DNA"/>
</dbReference>
<dbReference type="Proteomes" id="UP000034207">
    <property type="component" value="Unassembled WGS sequence"/>
</dbReference>
<name>A0A0G0PXP7_UNCC2</name>
<accession>A0A0G0PXP7</accession>
<sequence>MTETNLVIFFGAITFGLLAWTAYLQITVKNIVSRSKRLFSEVKNGDVVTILNETLKELDSINKKYADLEKRHKLTSKIANSGFYKLGLLRFNPFNDTGGDQSFSLTLLNTENDGFVVTSIHGRDGDRIYAKPISGGDSKYNLADEEKEAIILATKEKNKG</sequence>
<protein>
    <recommendedName>
        <fullName evidence="4">DUF4446 domain-containing protein</fullName>
    </recommendedName>
</protein>
<keyword evidence="1" id="KW-0812">Transmembrane</keyword>
<proteinExistence type="predicted"/>
<organism evidence="2 3">
    <name type="scientific">candidate division CPR2 bacterium GW2011_GWC2_39_10</name>
    <dbReference type="NCBI Taxonomy" id="1618345"/>
    <lineage>
        <taxon>Bacteria</taxon>
        <taxon>Bacteria division CPR2</taxon>
    </lineage>
</organism>
<evidence type="ECO:0000256" key="1">
    <source>
        <dbReference type="SAM" id="Phobius"/>
    </source>
</evidence>
<dbReference type="STRING" id="1618345.UT18_C0012G0013"/>
<dbReference type="AlphaFoldDB" id="A0A0G0PXP7"/>
<reference evidence="2 3" key="1">
    <citation type="journal article" date="2015" name="Nature">
        <title>rRNA introns, odd ribosomes, and small enigmatic genomes across a large radiation of phyla.</title>
        <authorList>
            <person name="Brown C.T."/>
            <person name="Hug L.A."/>
            <person name="Thomas B.C."/>
            <person name="Sharon I."/>
            <person name="Castelle C.J."/>
            <person name="Singh A."/>
            <person name="Wilkins M.J."/>
            <person name="Williams K.H."/>
            <person name="Banfield J.F."/>
        </authorList>
    </citation>
    <scope>NUCLEOTIDE SEQUENCE [LARGE SCALE GENOMIC DNA]</scope>
</reference>
<keyword evidence="1" id="KW-0472">Membrane</keyword>
<evidence type="ECO:0008006" key="4">
    <source>
        <dbReference type="Google" id="ProtNLM"/>
    </source>
</evidence>
<evidence type="ECO:0000313" key="2">
    <source>
        <dbReference type="EMBL" id="KKQ94161.1"/>
    </source>
</evidence>
<dbReference type="Pfam" id="PF14584">
    <property type="entry name" value="DUF4446"/>
    <property type="match status" value="1"/>
</dbReference>
<feature type="transmembrane region" description="Helical" evidence="1">
    <location>
        <begin position="6"/>
        <end position="28"/>
    </location>
</feature>